<evidence type="ECO:0000256" key="1">
    <source>
        <dbReference type="SAM" id="Phobius"/>
    </source>
</evidence>
<accession>A0AA39FEQ4</accession>
<keyword evidence="3" id="KW-1185">Reference proteome</keyword>
<dbReference type="Pfam" id="PF15860">
    <property type="entry name" value="DUF4728"/>
    <property type="match status" value="1"/>
</dbReference>
<dbReference type="InterPro" id="IPR031720">
    <property type="entry name" value="DUF4728"/>
</dbReference>
<feature type="transmembrane region" description="Helical" evidence="1">
    <location>
        <begin position="158"/>
        <end position="191"/>
    </location>
</feature>
<feature type="transmembrane region" description="Helical" evidence="1">
    <location>
        <begin position="197"/>
        <end position="220"/>
    </location>
</feature>
<proteinExistence type="predicted"/>
<feature type="transmembrane region" description="Helical" evidence="1">
    <location>
        <begin position="61"/>
        <end position="78"/>
    </location>
</feature>
<comment type="caution">
    <text evidence="2">The sequence shown here is derived from an EMBL/GenBank/DDBJ whole genome shotgun (WGS) entry which is preliminary data.</text>
</comment>
<keyword evidence="1" id="KW-0812">Transmembrane</keyword>
<protein>
    <submittedName>
        <fullName evidence="2">Uncharacterized protein</fullName>
    </submittedName>
</protein>
<sequence length="250" mass="28548">MSSQSRDRLRYSKEKRIQKHIALLSGVEAVKILLWTLYNIYQKYLNSLCLNINYKHCQFPYLRIYEMALTSCCGCFSLKTGTRIVGSIHVISSILWFIMVCIAIENFDTRLLDTPNSTFDHTKIPLMKGSLGASLTFSIIIFMLSVMLVIGTNNRKEIFVFPFLCCHVAGIIFSIPISVGLFCIFCSVAQIGMATTFLFLVLGSSLALNIYFCMVVYHFYQELLYEKYGRKVSPATGKIFKEPFQNSYEV</sequence>
<feature type="transmembrane region" description="Helical" evidence="1">
    <location>
        <begin position="90"/>
        <end position="107"/>
    </location>
</feature>
<keyword evidence="1" id="KW-0472">Membrane</keyword>
<feature type="transmembrane region" description="Helical" evidence="1">
    <location>
        <begin position="127"/>
        <end position="151"/>
    </location>
</feature>
<feature type="transmembrane region" description="Helical" evidence="1">
    <location>
        <begin position="21"/>
        <end position="41"/>
    </location>
</feature>
<dbReference type="PANTHER" id="PTHR36694:SF11">
    <property type="entry name" value="LP21121P-RELATED"/>
    <property type="match status" value="1"/>
</dbReference>
<reference evidence="2" key="2">
    <citation type="submission" date="2023-03" db="EMBL/GenBank/DDBJ databases">
        <authorList>
            <person name="Inwood S.N."/>
            <person name="Skelly J.G."/>
            <person name="Guhlin J."/>
            <person name="Harrop T.W.R."/>
            <person name="Goldson S.G."/>
            <person name="Dearden P.K."/>
        </authorList>
    </citation>
    <scope>NUCLEOTIDE SEQUENCE</scope>
    <source>
        <strain evidence="2">Lincoln</strain>
        <tissue evidence="2">Whole body</tissue>
    </source>
</reference>
<organism evidence="2 3">
    <name type="scientific">Microctonus hyperodae</name>
    <name type="common">Parasitoid wasp</name>
    <dbReference type="NCBI Taxonomy" id="165561"/>
    <lineage>
        <taxon>Eukaryota</taxon>
        <taxon>Metazoa</taxon>
        <taxon>Ecdysozoa</taxon>
        <taxon>Arthropoda</taxon>
        <taxon>Hexapoda</taxon>
        <taxon>Insecta</taxon>
        <taxon>Pterygota</taxon>
        <taxon>Neoptera</taxon>
        <taxon>Endopterygota</taxon>
        <taxon>Hymenoptera</taxon>
        <taxon>Apocrita</taxon>
        <taxon>Ichneumonoidea</taxon>
        <taxon>Braconidae</taxon>
        <taxon>Euphorinae</taxon>
        <taxon>Microctonus</taxon>
    </lineage>
</organism>
<dbReference type="EMBL" id="JAQQBR010001831">
    <property type="protein sequence ID" value="KAK0168155.1"/>
    <property type="molecule type" value="Genomic_DNA"/>
</dbReference>
<dbReference type="PANTHER" id="PTHR36694">
    <property type="entry name" value="PASIFLORA 1, ISOFORM A-RELATED"/>
    <property type="match status" value="1"/>
</dbReference>
<evidence type="ECO:0000313" key="3">
    <source>
        <dbReference type="Proteomes" id="UP001168972"/>
    </source>
</evidence>
<evidence type="ECO:0000313" key="2">
    <source>
        <dbReference type="EMBL" id="KAK0168155.1"/>
    </source>
</evidence>
<reference evidence="2" key="1">
    <citation type="journal article" date="2023" name="bioRxiv">
        <title>Scaffold-level genome assemblies of two parasitoid biocontrol wasps reveal the parthenogenesis mechanism and an associated novel virus.</title>
        <authorList>
            <person name="Inwood S."/>
            <person name="Skelly J."/>
            <person name="Guhlin J."/>
            <person name="Harrop T."/>
            <person name="Goldson S."/>
            <person name="Dearden P."/>
        </authorList>
    </citation>
    <scope>NUCLEOTIDE SEQUENCE</scope>
    <source>
        <strain evidence="2">Lincoln</strain>
        <tissue evidence="2">Whole body</tissue>
    </source>
</reference>
<keyword evidence="1" id="KW-1133">Transmembrane helix</keyword>
<dbReference type="AlphaFoldDB" id="A0AA39FEQ4"/>
<name>A0AA39FEQ4_MICHY</name>
<gene>
    <name evidence="2" type="ORF">PV327_001983</name>
</gene>
<dbReference type="Proteomes" id="UP001168972">
    <property type="component" value="Unassembled WGS sequence"/>
</dbReference>